<evidence type="ECO:0000256" key="2">
    <source>
        <dbReference type="ARBA" id="ARBA00004141"/>
    </source>
</evidence>
<feature type="transmembrane region" description="Helical" evidence="9">
    <location>
        <begin position="12"/>
        <end position="33"/>
    </location>
</feature>
<dbReference type="InterPro" id="IPR036641">
    <property type="entry name" value="HPT_dom_sf"/>
</dbReference>
<dbReference type="Proteomes" id="UP000021315">
    <property type="component" value="Unassembled WGS sequence"/>
</dbReference>
<evidence type="ECO:0000313" key="11">
    <source>
        <dbReference type="EMBL" id="KFB74716.1"/>
    </source>
</evidence>
<comment type="subcellular location">
    <subcellularLocation>
        <location evidence="2">Membrane</location>
        <topology evidence="2">Multi-pass membrane protein</topology>
    </subcellularLocation>
</comment>
<evidence type="ECO:0000313" key="12">
    <source>
        <dbReference type="Proteomes" id="UP000021315"/>
    </source>
</evidence>
<dbReference type="PROSITE" id="PS50894">
    <property type="entry name" value="HPT"/>
    <property type="match status" value="1"/>
</dbReference>
<keyword evidence="8" id="KW-0597">Phosphoprotein</keyword>
<reference evidence="11" key="1">
    <citation type="submission" date="2014-02" db="EMBL/GenBank/DDBJ databases">
        <title>Expanding our view of genomic diversity in Candidatus Accumulibacter clades.</title>
        <authorList>
            <person name="Skennerton C.T."/>
            <person name="Barr J.J."/>
            <person name="Slater F.R."/>
            <person name="Bond P.L."/>
            <person name="Tyson G.W."/>
        </authorList>
    </citation>
    <scope>NUCLEOTIDE SEQUENCE [LARGE SCALE GENOMIC DNA]</scope>
</reference>
<dbReference type="Pfam" id="PF02518">
    <property type="entry name" value="HATPase_c"/>
    <property type="match status" value="1"/>
</dbReference>
<dbReference type="SUPFAM" id="SSF47226">
    <property type="entry name" value="Histidine-containing phosphotransfer domain, HPT domain"/>
    <property type="match status" value="1"/>
</dbReference>
<comment type="catalytic activity">
    <reaction evidence="1">
        <text>ATP + protein L-histidine = ADP + protein N-phospho-L-histidine.</text>
        <dbReference type="EC" id="2.7.13.3"/>
    </reaction>
</comment>
<sequence>MFKLELGKYRSIVLSIALFLIFDLAVLVLNFVISSQISGDALLVNLAGRQRMLSQRIAKTALQVERRMVEVKPFVNELAELRQASAVFNRTLIAFSQGGTTLSGAGDEVTLARIDDDQVQAILVQASASWSPLVASIGSLSDENLSLEQAEKLARLAETTNLQLLKLMNDLTNRVEQAAASKATTLRMVQVTGISLATINFAVILFHFIGHLRRTDRELERARKETDDILRTTQEGLFLLDPEYNVGSQRSLALSGILGMAVPSGGNFLELLRTGVDSKTLDTAREYLDLLFNHDVKEKLVASVNPLNCVHLLAGQGSGAPEARYLQFSFNRVREGVKVTHLLVTVNDITRRVLLEQELKASEDRARGQLGMLVEIMVVEPAALHQFLRTAVDGLQAINALLRDQADPPGSRNNQVNAIFRQAHRIKGDAAALGMNSLAGTFDQLEDLLSALRERTSVSGEDFLPVVVQIRGLFEQIETIQNAIVRISQVRGITTIEDARPQHDPVVGRLPFVQRWYDFAGQIAARHGNRAEVSYSGIDIGTLPLPLSDTIQTIIHQFLRNAVVHGIEPPAERKAIGKPESGRISIYISQSEDGSIELSFRDDGRGLSVDRIRKAAVAQGRLSAEEAETWDYRRIVGLIFEPGMSSQEVVDTDAGRGAGLDAVRDLVSRFGGHIRIGSTPNEYCHFRIRLTPHPVGKSPLTSGSGGTP</sequence>
<dbReference type="Pfam" id="PF01627">
    <property type="entry name" value="Hpt"/>
    <property type="match status" value="1"/>
</dbReference>
<keyword evidence="7 9" id="KW-0472">Membrane</keyword>
<evidence type="ECO:0000256" key="1">
    <source>
        <dbReference type="ARBA" id="ARBA00000085"/>
    </source>
</evidence>
<evidence type="ECO:0000259" key="10">
    <source>
        <dbReference type="PROSITE" id="PS50894"/>
    </source>
</evidence>
<evidence type="ECO:0000256" key="6">
    <source>
        <dbReference type="ARBA" id="ARBA00023012"/>
    </source>
</evidence>
<dbReference type="InterPro" id="IPR008207">
    <property type="entry name" value="Sig_transdc_His_kin_Hpt_dom"/>
</dbReference>
<evidence type="ECO:0000256" key="9">
    <source>
        <dbReference type="SAM" id="Phobius"/>
    </source>
</evidence>
<dbReference type="AlphaFoldDB" id="A0A080M0U8"/>
<keyword evidence="12" id="KW-1185">Reference proteome</keyword>
<dbReference type="Gene3D" id="1.20.120.160">
    <property type="entry name" value="HPT domain"/>
    <property type="match status" value="1"/>
</dbReference>
<keyword evidence="6" id="KW-0902">Two-component regulatory system</keyword>
<proteinExistence type="predicted"/>
<dbReference type="CDD" id="cd00088">
    <property type="entry name" value="HPT"/>
    <property type="match status" value="1"/>
</dbReference>
<dbReference type="RefSeq" id="WP_034953729.1">
    <property type="nucleotide sequence ID" value="NZ_JDST02000139.1"/>
</dbReference>
<keyword evidence="4 9" id="KW-0812">Transmembrane</keyword>
<dbReference type="STRING" id="1453999.AW06_004339"/>
<dbReference type="EC" id="2.7.13.3" evidence="3"/>
<evidence type="ECO:0000256" key="5">
    <source>
        <dbReference type="ARBA" id="ARBA00022989"/>
    </source>
</evidence>
<dbReference type="PRINTS" id="PR00344">
    <property type="entry name" value="BCTRLSENSOR"/>
</dbReference>
<dbReference type="Gene3D" id="3.30.450.20">
    <property type="entry name" value="PAS domain"/>
    <property type="match status" value="1"/>
</dbReference>
<organism evidence="11 12">
    <name type="scientific">Candidatus Accumulibacter cognatus</name>
    <dbReference type="NCBI Taxonomy" id="2954383"/>
    <lineage>
        <taxon>Bacteria</taxon>
        <taxon>Pseudomonadati</taxon>
        <taxon>Pseudomonadota</taxon>
        <taxon>Betaproteobacteria</taxon>
        <taxon>Candidatus Accumulibacter</taxon>
    </lineage>
</organism>
<evidence type="ECO:0000256" key="4">
    <source>
        <dbReference type="ARBA" id="ARBA00022692"/>
    </source>
</evidence>
<evidence type="ECO:0000256" key="3">
    <source>
        <dbReference type="ARBA" id="ARBA00012438"/>
    </source>
</evidence>
<comment type="caution">
    <text evidence="11">The sequence shown here is derived from an EMBL/GenBank/DDBJ whole genome shotgun (WGS) entry which is preliminary data.</text>
</comment>
<evidence type="ECO:0000256" key="8">
    <source>
        <dbReference type="PROSITE-ProRule" id="PRU00110"/>
    </source>
</evidence>
<dbReference type="GO" id="GO:0000155">
    <property type="term" value="F:phosphorelay sensor kinase activity"/>
    <property type="evidence" value="ECO:0007669"/>
    <property type="project" value="UniProtKB-ARBA"/>
</dbReference>
<protein>
    <recommendedName>
        <fullName evidence="3">histidine kinase</fullName>
        <ecNumber evidence="3">2.7.13.3</ecNumber>
    </recommendedName>
</protein>
<dbReference type="SUPFAM" id="SSF55874">
    <property type="entry name" value="ATPase domain of HSP90 chaperone/DNA topoisomerase II/histidine kinase"/>
    <property type="match status" value="1"/>
</dbReference>
<accession>A0A080M0U8</accession>
<dbReference type="Pfam" id="PF13675">
    <property type="entry name" value="PilJ"/>
    <property type="match status" value="1"/>
</dbReference>
<dbReference type="SMART" id="SM00387">
    <property type="entry name" value="HATPase_c"/>
    <property type="match status" value="1"/>
</dbReference>
<feature type="domain" description="HPt" evidence="10">
    <location>
        <begin position="376"/>
        <end position="484"/>
    </location>
</feature>
<dbReference type="EMBL" id="JDST02000139">
    <property type="protein sequence ID" value="KFB74716.1"/>
    <property type="molecule type" value="Genomic_DNA"/>
</dbReference>
<dbReference type="InterPro" id="IPR004358">
    <property type="entry name" value="Sig_transdc_His_kin-like_C"/>
</dbReference>
<dbReference type="InterPro" id="IPR003594">
    <property type="entry name" value="HATPase_dom"/>
</dbReference>
<dbReference type="GO" id="GO:0016020">
    <property type="term" value="C:membrane"/>
    <property type="evidence" value="ECO:0007669"/>
    <property type="project" value="UniProtKB-SubCell"/>
</dbReference>
<dbReference type="InterPro" id="IPR051315">
    <property type="entry name" value="Bact_Chemotaxis_CheA"/>
</dbReference>
<keyword evidence="11" id="KW-0808">Transferase</keyword>
<name>A0A080M0U8_9PROT</name>
<evidence type="ECO:0000256" key="7">
    <source>
        <dbReference type="ARBA" id="ARBA00023136"/>
    </source>
</evidence>
<gene>
    <name evidence="11" type="primary">frzE</name>
    <name evidence="11" type="ORF">AW06_004339</name>
</gene>
<feature type="modified residue" description="Phosphohistidine" evidence="8">
    <location>
        <position position="424"/>
    </location>
</feature>
<keyword evidence="5 9" id="KW-1133">Transmembrane helix</keyword>
<dbReference type="PANTHER" id="PTHR43395:SF10">
    <property type="entry name" value="CHEMOTAXIS PROTEIN CHEA"/>
    <property type="match status" value="1"/>
</dbReference>
<dbReference type="InterPro" id="IPR036890">
    <property type="entry name" value="HATPase_C_sf"/>
</dbReference>
<dbReference type="InterPro" id="IPR029095">
    <property type="entry name" value="NarX-like_N"/>
</dbReference>
<dbReference type="PANTHER" id="PTHR43395">
    <property type="entry name" value="SENSOR HISTIDINE KINASE CHEA"/>
    <property type="match status" value="1"/>
</dbReference>
<dbReference type="Gene3D" id="3.30.565.10">
    <property type="entry name" value="Histidine kinase-like ATPase, C-terminal domain"/>
    <property type="match status" value="1"/>
</dbReference>